<accession>A0ACA9L196</accession>
<sequence length="208" mass="23609">MERNKVIVWTTYIQDKYNRAFLNAIQSYEPIIRYHGKPTRLSRKRTPNLTHTKRIITRQIINGDGIINKDRGAICTSGFWVIDLNNTDHIVTAGHCAPINAESIYYTLSRNSSEPKDEIGPMVHNDVHGTDFGLIQIWENFIASTMDSTGGDSGSPVFYSQKMPFVSLQGIHVMADYSERWGKIALTLKTKEIFEKSQIPIILGDSYI</sequence>
<comment type="caution">
    <text evidence="1">The sequence shown here is derived from an EMBL/GenBank/DDBJ whole genome shotgun (WGS) entry which is preliminary data.</text>
</comment>
<dbReference type="Proteomes" id="UP000789920">
    <property type="component" value="Unassembled WGS sequence"/>
</dbReference>
<organism evidence="1 2">
    <name type="scientific">Racocetra persica</name>
    <dbReference type="NCBI Taxonomy" id="160502"/>
    <lineage>
        <taxon>Eukaryota</taxon>
        <taxon>Fungi</taxon>
        <taxon>Fungi incertae sedis</taxon>
        <taxon>Mucoromycota</taxon>
        <taxon>Glomeromycotina</taxon>
        <taxon>Glomeromycetes</taxon>
        <taxon>Diversisporales</taxon>
        <taxon>Gigasporaceae</taxon>
        <taxon>Racocetra</taxon>
    </lineage>
</organism>
<dbReference type="EMBL" id="CAJVQC010001773">
    <property type="protein sequence ID" value="CAG8500209.1"/>
    <property type="molecule type" value="Genomic_DNA"/>
</dbReference>
<reference evidence="1" key="1">
    <citation type="submission" date="2021-06" db="EMBL/GenBank/DDBJ databases">
        <authorList>
            <person name="Kallberg Y."/>
            <person name="Tangrot J."/>
            <person name="Rosling A."/>
        </authorList>
    </citation>
    <scope>NUCLEOTIDE SEQUENCE</scope>
    <source>
        <strain evidence="1">MA461A</strain>
    </source>
</reference>
<proteinExistence type="predicted"/>
<protein>
    <submittedName>
        <fullName evidence="1">24854_t:CDS:1</fullName>
    </submittedName>
</protein>
<evidence type="ECO:0000313" key="2">
    <source>
        <dbReference type="Proteomes" id="UP000789920"/>
    </source>
</evidence>
<name>A0ACA9L196_9GLOM</name>
<evidence type="ECO:0000313" key="1">
    <source>
        <dbReference type="EMBL" id="CAG8500209.1"/>
    </source>
</evidence>
<keyword evidence="2" id="KW-1185">Reference proteome</keyword>
<gene>
    <name evidence="1" type="ORF">RPERSI_LOCUS1785</name>
</gene>